<protein>
    <submittedName>
        <fullName evidence="1">Glutamine cyclotransferase</fullName>
    </submittedName>
</protein>
<organism evidence="1 2">
    <name type="scientific">Hydrocarboniphaga daqingensis</name>
    <dbReference type="NCBI Taxonomy" id="490188"/>
    <lineage>
        <taxon>Bacteria</taxon>
        <taxon>Pseudomonadati</taxon>
        <taxon>Pseudomonadota</taxon>
        <taxon>Gammaproteobacteria</taxon>
        <taxon>Nevskiales</taxon>
        <taxon>Nevskiaceae</taxon>
        <taxon>Hydrocarboniphaga</taxon>
    </lineage>
</organism>
<keyword evidence="1" id="KW-0808">Transferase</keyword>
<gene>
    <name evidence="1" type="ORF">SAMN04488068_0719</name>
</gene>
<reference evidence="1 2" key="1">
    <citation type="submission" date="2016-11" db="EMBL/GenBank/DDBJ databases">
        <authorList>
            <person name="Jaros S."/>
            <person name="Januszkiewicz K."/>
            <person name="Wedrychowicz H."/>
        </authorList>
    </citation>
    <scope>NUCLEOTIDE SEQUENCE [LARGE SCALE GENOMIC DNA]</scope>
    <source>
        <strain evidence="1 2">CGMCC 1.7049</strain>
    </source>
</reference>
<dbReference type="SUPFAM" id="SSF50969">
    <property type="entry name" value="YVTN repeat-like/Quinoprotein amine dehydrogenase"/>
    <property type="match status" value="1"/>
</dbReference>
<dbReference type="RefSeq" id="WP_084083134.1">
    <property type="nucleotide sequence ID" value="NZ_FQWZ01000002.1"/>
</dbReference>
<accession>A0A1M5L5S1</accession>
<proteinExistence type="predicted"/>
<evidence type="ECO:0000313" key="2">
    <source>
        <dbReference type="Proteomes" id="UP000199758"/>
    </source>
</evidence>
<dbReference type="GO" id="GO:0016603">
    <property type="term" value="F:glutaminyl-peptide cyclotransferase activity"/>
    <property type="evidence" value="ECO:0007669"/>
    <property type="project" value="InterPro"/>
</dbReference>
<dbReference type="PANTHER" id="PTHR31270:SF1">
    <property type="entry name" value="GLUTAMINYL-PEPTIDE CYCLOTRANSFERASE"/>
    <property type="match status" value="1"/>
</dbReference>
<dbReference type="EMBL" id="FQWZ01000002">
    <property type="protein sequence ID" value="SHG60341.1"/>
    <property type="molecule type" value="Genomic_DNA"/>
</dbReference>
<evidence type="ECO:0000313" key="1">
    <source>
        <dbReference type="EMBL" id="SHG60341.1"/>
    </source>
</evidence>
<dbReference type="STRING" id="490188.SAMN04488068_0719"/>
<dbReference type="AlphaFoldDB" id="A0A1M5L5S1"/>
<keyword evidence="2" id="KW-1185">Reference proteome</keyword>
<name>A0A1M5L5S1_9GAMM</name>
<dbReference type="Proteomes" id="UP000199758">
    <property type="component" value="Unassembled WGS sequence"/>
</dbReference>
<dbReference type="OrthoDB" id="9783700at2"/>
<sequence>MARKVNPLSQSFGFRGLVSGLWLSFAFGYASQGTAAGSGSDTQLLSYRIVNQFPHDIRHFTQGLEIDSGILWESTGGYGRSGVYKKTLRAGAAEATSAVDLPPAVFGEGLTAAMGRIFVLTWREGLAFSFDRQLRDTKLFRLRREGWGLTHMPTLAGERLVSSDGSSRLYFLRADTWEETGSLDVSDRGEPVRRLNELEYARGELYANVWQSSRVAVIQPGTGKVRAWIDFSRLEAMLNKPSTWDAGEHVLNGIAYDADSGHFFVTGKCWPSLFEVDVMP</sequence>
<dbReference type="InterPro" id="IPR011044">
    <property type="entry name" value="Quino_amine_DH_bsu"/>
</dbReference>
<dbReference type="PANTHER" id="PTHR31270">
    <property type="entry name" value="GLUTAMINYL-PEPTIDE CYCLOTRANSFERASE"/>
    <property type="match status" value="1"/>
</dbReference>
<dbReference type="Pfam" id="PF05096">
    <property type="entry name" value="Glu_cyclase_2"/>
    <property type="match status" value="1"/>
</dbReference>
<dbReference type="InterPro" id="IPR007788">
    <property type="entry name" value="QCT"/>
</dbReference>